<accession>A0A0A8YEK1</accession>
<protein>
    <submittedName>
        <fullName evidence="1">Uncharacterized protein</fullName>
    </submittedName>
</protein>
<reference evidence="1" key="2">
    <citation type="journal article" date="2015" name="Data Brief">
        <title>Shoot transcriptome of the giant reed, Arundo donax.</title>
        <authorList>
            <person name="Barrero R.A."/>
            <person name="Guerrero F.D."/>
            <person name="Moolhuijzen P."/>
            <person name="Goolsby J.A."/>
            <person name="Tidwell J."/>
            <person name="Bellgard S.E."/>
            <person name="Bellgard M.I."/>
        </authorList>
    </citation>
    <scope>NUCLEOTIDE SEQUENCE</scope>
    <source>
        <tissue evidence="1">Shoot tissue taken approximately 20 cm above the soil surface</tissue>
    </source>
</reference>
<name>A0A0A8YEK1_ARUDO</name>
<sequence length="11" mass="1121">MPTAMAGSWLG</sequence>
<organism evidence="1">
    <name type="scientific">Arundo donax</name>
    <name type="common">Giant reed</name>
    <name type="synonym">Donax arundinaceus</name>
    <dbReference type="NCBI Taxonomy" id="35708"/>
    <lineage>
        <taxon>Eukaryota</taxon>
        <taxon>Viridiplantae</taxon>
        <taxon>Streptophyta</taxon>
        <taxon>Embryophyta</taxon>
        <taxon>Tracheophyta</taxon>
        <taxon>Spermatophyta</taxon>
        <taxon>Magnoliopsida</taxon>
        <taxon>Liliopsida</taxon>
        <taxon>Poales</taxon>
        <taxon>Poaceae</taxon>
        <taxon>PACMAD clade</taxon>
        <taxon>Arundinoideae</taxon>
        <taxon>Arundineae</taxon>
        <taxon>Arundo</taxon>
    </lineage>
</organism>
<dbReference type="EMBL" id="GBRH01273359">
    <property type="protein sequence ID" value="JAD24536.1"/>
    <property type="molecule type" value="Transcribed_RNA"/>
</dbReference>
<proteinExistence type="predicted"/>
<reference evidence="1" key="1">
    <citation type="submission" date="2014-09" db="EMBL/GenBank/DDBJ databases">
        <authorList>
            <person name="Magalhaes I.L.F."/>
            <person name="Oliveira U."/>
            <person name="Santos F.R."/>
            <person name="Vidigal T.H.D.A."/>
            <person name="Brescovit A.D."/>
            <person name="Santos A.J."/>
        </authorList>
    </citation>
    <scope>NUCLEOTIDE SEQUENCE</scope>
    <source>
        <tissue evidence="1">Shoot tissue taken approximately 20 cm above the soil surface</tissue>
    </source>
</reference>
<evidence type="ECO:0000313" key="1">
    <source>
        <dbReference type="EMBL" id="JAD24536.1"/>
    </source>
</evidence>